<dbReference type="HAMAP" id="MF_00311">
    <property type="entry name" value="ATP_synth_E_arch"/>
    <property type="match status" value="1"/>
</dbReference>
<keyword evidence="4" id="KW-0066">ATP synthesis</keyword>
<reference evidence="5 6" key="1">
    <citation type="submission" date="2021-03" db="EMBL/GenBank/DDBJ databases">
        <title>Genomic Encyclopedia of Type Strains, Phase IV (KMG-IV): sequencing the most valuable type-strain genomes for metagenomic binning, comparative biology and taxonomic classification.</title>
        <authorList>
            <person name="Goeker M."/>
        </authorList>
    </citation>
    <scope>NUCLEOTIDE SEQUENCE [LARGE SCALE GENOMIC DNA]</scope>
    <source>
        <strain evidence="5 6">DSM 6139</strain>
    </source>
</reference>
<accession>A0ABS4G1R9</accession>
<evidence type="ECO:0000256" key="1">
    <source>
        <dbReference type="ARBA" id="ARBA00005901"/>
    </source>
</evidence>
<evidence type="ECO:0000256" key="3">
    <source>
        <dbReference type="ARBA" id="ARBA00023065"/>
    </source>
</evidence>
<sequence length="185" mass="20658">MSNLDNLTEKILADAREKAQAILDDSVKVKEDLVDSKIKEANDRKNRIIEKAAFEANLLKERVISNGELKVRNESLKAKQGIIDRVFDLAKKSLVELGDEDYVRYLKDTLAGLSLKGTETLIVTSSMKEKVKALNLGFKVSDEENSASGFLVKDKGVLLNYTFSDLVDFLRDELEADVASALFKE</sequence>
<name>A0ABS4G1R9_9CLOT</name>
<dbReference type="Proteomes" id="UP001519271">
    <property type="component" value="Unassembled WGS sequence"/>
</dbReference>
<comment type="function">
    <text evidence="4">Produces ATP from ADP in the presence of a proton gradient across the membrane.</text>
</comment>
<evidence type="ECO:0000256" key="2">
    <source>
        <dbReference type="ARBA" id="ARBA00022448"/>
    </source>
</evidence>
<keyword evidence="3 4" id="KW-0406">Ion transport</keyword>
<keyword evidence="6" id="KW-1185">Reference proteome</keyword>
<dbReference type="EMBL" id="JAGGKC010000005">
    <property type="protein sequence ID" value="MBP1918456.1"/>
    <property type="molecule type" value="Genomic_DNA"/>
</dbReference>
<evidence type="ECO:0000313" key="5">
    <source>
        <dbReference type="EMBL" id="MBP1918456.1"/>
    </source>
</evidence>
<keyword evidence="4" id="KW-0375">Hydrogen ion transport</keyword>
<dbReference type="Pfam" id="PF01991">
    <property type="entry name" value="vATP-synt_E"/>
    <property type="match status" value="1"/>
</dbReference>
<dbReference type="InterPro" id="IPR002842">
    <property type="entry name" value="ATPase_V1_Esu"/>
</dbReference>
<dbReference type="RefSeq" id="WP_209458684.1">
    <property type="nucleotide sequence ID" value="NZ_JAGGKC010000005.1"/>
</dbReference>
<dbReference type="SUPFAM" id="SSF160527">
    <property type="entry name" value="V-type ATPase subunit E-like"/>
    <property type="match status" value="1"/>
</dbReference>
<comment type="caution">
    <text evidence="5">The sequence shown here is derived from an EMBL/GenBank/DDBJ whole genome shotgun (WGS) entry which is preliminary data.</text>
</comment>
<dbReference type="Gene3D" id="1.20.5.620">
    <property type="entry name" value="F1F0 ATP synthase subunit B, membrane domain"/>
    <property type="match status" value="1"/>
</dbReference>
<gene>
    <name evidence="4" type="primary">atpE</name>
    <name evidence="5" type="ORF">J2Z34_000928</name>
</gene>
<evidence type="ECO:0000313" key="6">
    <source>
        <dbReference type="Proteomes" id="UP001519271"/>
    </source>
</evidence>
<comment type="similarity">
    <text evidence="1 4">Belongs to the V-ATPase E subunit family.</text>
</comment>
<organism evidence="5 6">
    <name type="scientific">Youngiibacter multivorans</name>
    <dbReference type="NCBI Taxonomy" id="937251"/>
    <lineage>
        <taxon>Bacteria</taxon>
        <taxon>Bacillati</taxon>
        <taxon>Bacillota</taxon>
        <taxon>Clostridia</taxon>
        <taxon>Eubacteriales</taxon>
        <taxon>Clostridiaceae</taxon>
        <taxon>Youngiibacter</taxon>
    </lineage>
</organism>
<protein>
    <recommendedName>
        <fullName evidence="4">V-type proton ATPase subunit E</fullName>
    </recommendedName>
    <alternativeName>
        <fullName evidence="4">V-ATPase subunit E</fullName>
    </alternativeName>
</protein>
<evidence type="ECO:0000256" key="4">
    <source>
        <dbReference type="HAMAP-Rule" id="MF_00311"/>
    </source>
</evidence>
<keyword evidence="2 4" id="KW-0813">Transport</keyword>
<proteinExistence type="inferred from homology"/>